<sequence>MKNCHSRSINSTIFNKKIGCFIRNKRKRMNITGKDLGVMLNISQQHVSRYENGMTKITVTMLNDILNILDVSWEEFILLNELHDDN</sequence>
<dbReference type="SUPFAM" id="SSF47413">
    <property type="entry name" value="lambda repressor-like DNA-binding domains"/>
    <property type="match status" value="1"/>
</dbReference>
<dbReference type="CDD" id="cd00093">
    <property type="entry name" value="HTH_XRE"/>
    <property type="match status" value="1"/>
</dbReference>
<dbReference type="Gene3D" id="1.10.260.40">
    <property type="entry name" value="lambda repressor-like DNA-binding domains"/>
    <property type="match status" value="1"/>
</dbReference>
<gene>
    <name evidence="2" type="ORF">MNY72_03260</name>
</gene>
<accession>A0A9Q8V4I1</accession>
<dbReference type="EMBL" id="CP093245">
    <property type="protein sequence ID" value="UNH31354.1"/>
    <property type="molecule type" value="Genomic_DNA"/>
</dbReference>
<dbReference type="SMART" id="SM00530">
    <property type="entry name" value="HTH_XRE"/>
    <property type="match status" value="1"/>
</dbReference>
<dbReference type="GO" id="GO:0003677">
    <property type="term" value="F:DNA binding"/>
    <property type="evidence" value="ECO:0007669"/>
    <property type="project" value="InterPro"/>
</dbReference>
<dbReference type="PROSITE" id="PS50943">
    <property type="entry name" value="HTH_CROC1"/>
    <property type="match status" value="1"/>
</dbReference>
<evidence type="ECO:0000313" key="3">
    <source>
        <dbReference type="Proteomes" id="UP000829116"/>
    </source>
</evidence>
<dbReference type="Proteomes" id="UP000829116">
    <property type="component" value="Chromosome"/>
</dbReference>
<dbReference type="InterPro" id="IPR010982">
    <property type="entry name" value="Lambda_DNA-bd_dom_sf"/>
</dbReference>
<feature type="domain" description="HTH cro/C1-type" evidence="1">
    <location>
        <begin position="22"/>
        <end position="76"/>
    </location>
</feature>
<reference evidence="2" key="1">
    <citation type="submission" date="2022-03" db="EMBL/GenBank/DDBJ databases">
        <title>ESBL-producing Moellerella wisconsensis and Escherichia marmotae isolated from wild game meat.</title>
        <authorList>
            <person name="Biggel M."/>
        </authorList>
    </citation>
    <scope>NUCLEOTIDE SEQUENCE</scope>
    <source>
        <strain evidence="2">W51</strain>
    </source>
</reference>
<evidence type="ECO:0000313" key="2">
    <source>
        <dbReference type="EMBL" id="UNH31354.1"/>
    </source>
</evidence>
<dbReference type="Pfam" id="PF01381">
    <property type="entry name" value="HTH_3"/>
    <property type="match status" value="1"/>
</dbReference>
<organism evidence="2 3">
    <name type="scientific">Moellerella wisconsensis</name>
    <dbReference type="NCBI Taxonomy" id="158849"/>
    <lineage>
        <taxon>Bacteria</taxon>
        <taxon>Pseudomonadati</taxon>
        <taxon>Pseudomonadota</taxon>
        <taxon>Gammaproteobacteria</taxon>
        <taxon>Enterobacterales</taxon>
        <taxon>Morganellaceae</taxon>
        <taxon>Moellerella</taxon>
    </lineage>
</organism>
<proteinExistence type="predicted"/>
<dbReference type="RefSeq" id="WP_241540848.1">
    <property type="nucleotide sequence ID" value="NZ_CAWQWH010000001.1"/>
</dbReference>
<dbReference type="AlphaFoldDB" id="A0A9Q8V4I1"/>
<protein>
    <submittedName>
        <fullName evidence="2">Helix-turn-helix transcriptional regulator</fullName>
    </submittedName>
</protein>
<name>A0A9Q8V4I1_9GAMM</name>
<evidence type="ECO:0000259" key="1">
    <source>
        <dbReference type="PROSITE" id="PS50943"/>
    </source>
</evidence>
<dbReference type="InterPro" id="IPR001387">
    <property type="entry name" value="Cro/C1-type_HTH"/>
</dbReference>